<organism evidence="1 2">
    <name type="scientific">Halolamina pelagica</name>
    <dbReference type="NCBI Taxonomy" id="699431"/>
    <lineage>
        <taxon>Archaea</taxon>
        <taxon>Methanobacteriati</taxon>
        <taxon>Methanobacteriota</taxon>
        <taxon>Stenosarchaea group</taxon>
        <taxon>Halobacteria</taxon>
        <taxon>Halobacteriales</taxon>
        <taxon>Haloferacaceae</taxon>
    </lineage>
</organism>
<comment type="caution">
    <text evidence="1">The sequence shown here is derived from an EMBL/GenBank/DDBJ whole genome shotgun (WGS) entry which is preliminary data.</text>
</comment>
<evidence type="ECO:0000313" key="1">
    <source>
        <dbReference type="EMBL" id="KPN32260.1"/>
    </source>
</evidence>
<gene>
    <name evidence="1" type="ORF">SY89_03028</name>
</gene>
<dbReference type="OrthoDB" id="260547at2157"/>
<protein>
    <submittedName>
        <fullName evidence="1">Uncharacterized protein</fullName>
    </submittedName>
</protein>
<name>A0A0P7HYF0_9EURY</name>
<dbReference type="EMBL" id="LGUC01000001">
    <property type="protein sequence ID" value="KPN32260.1"/>
    <property type="molecule type" value="Genomic_DNA"/>
</dbReference>
<dbReference type="AlphaFoldDB" id="A0A0P7HYF0"/>
<proteinExistence type="predicted"/>
<reference evidence="2" key="1">
    <citation type="submission" date="2013-11" db="EMBL/GenBank/DDBJ databases">
        <authorList>
            <person name="Hoang H.T."/>
            <person name="Killian M.L."/>
            <person name="Madson D.M."/>
            <person name="Arruda P.H.E."/>
            <person name="Sun D."/>
            <person name="Schwartz K.J."/>
            <person name="Yoon K."/>
        </authorList>
    </citation>
    <scope>NUCLEOTIDE SEQUENCE [LARGE SCALE GENOMIC DNA]</scope>
    <source>
        <strain evidence="2">CDK2</strain>
    </source>
</reference>
<dbReference type="Pfam" id="PF20542">
    <property type="entry name" value="DUF6757"/>
    <property type="match status" value="1"/>
</dbReference>
<dbReference type="InterPro" id="IPR046645">
    <property type="entry name" value="DUF6757"/>
</dbReference>
<dbReference type="PATRIC" id="fig|699431.3.peg.3086"/>
<accession>A0A0P7HYF0</accession>
<evidence type="ECO:0000313" key="2">
    <source>
        <dbReference type="Proteomes" id="UP000050535"/>
    </source>
</evidence>
<dbReference type="Proteomes" id="UP000050535">
    <property type="component" value="Unassembled WGS sequence"/>
</dbReference>
<keyword evidence="2" id="KW-1185">Reference proteome</keyword>
<sequence length="54" mass="6345">MKCHYCEDDAVYAAETDGVKVGLCEQHFQERVEELADDERLQALRERTEIDRTE</sequence>
<dbReference type="RefSeq" id="WP_189319171.1">
    <property type="nucleotide sequence ID" value="NZ_LGUC01000001.1"/>
</dbReference>